<evidence type="ECO:0000256" key="1">
    <source>
        <dbReference type="SAM" id="Phobius"/>
    </source>
</evidence>
<accession>S8CPL1</accession>
<dbReference type="Proteomes" id="UP000015453">
    <property type="component" value="Unassembled WGS sequence"/>
</dbReference>
<dbReference type="PANTHER" id="PTHR47699">
    <property type="entry name" value="SNARE ASSOCIATED GOLGI PROTEIN FAMILY"/>
    <property type="match status" value="1"/>
</dbReference>
<dbReference type="GO" id="GO:0016020">
    <property type="term" value="C:membrane"/>
    <property type="evidence" value="ECO:0007669"/>
    <property type="project" value="TreeGrafter"/>
</dbReference>
<evidence type="ECO:0000313" key="3">
    <source>
        <dbReference type="Proteomes" id="UP000015453"/>
    </source>
</evidence>
<evidence type="ECO:0000313" key="2">
    <source>
        <dbReference type="EMBL" id="EPS66796.1"/>
    </source>
</evidence>
<feature type="transmembrane region" description="Helical" evidence="1">
    <location>
        <begin position="51"/>
        <end position="74"/>
    </location>
</feature>
<feature type="transmembrane region" description="Helical" evidence="1">
    <location>
        <begin position="81"/>
        <end position="105"/>
    </location>
</feature>
<dbReference type="OrthoDB" id="166803at2759"/>
<name>S8CPL1_9LAMI</name>
<keyword evidence="1" id="KW-0812">Transmembrane</keyword>
<gene>
    <name evidence="2" type="ORF">M569_07981</name>
</gene>
<organism evidence="2 3">
    <name type="scientific">Genlisea aurea</name>
    <dbReference type="NCBI Taxonomy" id="192259"/>
    <lineage>
        <taxon>Eukaryota</taxon>
        <taxon>Viridiplantae</taxon>
        <taxon>Streptophyta</taxon>
        <taxon>Embryophyta</taxon>
        <taxon>Tracheophyta</taxon>
        <taxon>Spermatophyta</taxon>
        <taxon>Magnoliopsida</taxon>
        <taxon>eudicotyledons</taxon>
        <taxon>Gunneridae</taxon>
        <taxon>Pentapetalae</taxon>
        <taxon>asterids</taxon>
        <taxon>lamiids</taxon>
        <taxon>Lamiales</taxon>
        <taxon>Lentibulariaceae</taxon>
        <taxon>Genlisea</taxon>
    </lineage>
</organism>
<reference evidence="2 3" key="1">
    <citation type="journal article" date="2013" name="BMC Genomics">
        <title>The miniature genome of a carnivorous plant Genlisea aurea contains a low number of genes and short non-coding sequences.</title>
        <authorList>
            <person name="Leushkin E.V."/>
            <person name="Sutormin R.A."/>
            <person name="Nabieva E.R."/>
            <person name="Penin A.A."/>
            <person name="Kondrashov A.S."/>
            <person name="Logacheva M.D."/>
        </authorList>
    </citation>
    <scope>NUCLEOTIDE SEQUENCE [LARGE SCALE GENOMIC DNA]</scope>
</reference>
<proteinExistence type="predicted"/>
<dbReference type="PANTHER" id="PTHR47699:SF1">
    <property type="entry name" value="SNARE ASSOCIATED GOLGI PROTEIN FAMILY"/>
    <property type="match status" value="1"/>
</dbReference>
<keyword evidence="1" id="KW-0472">Membrane</keyword>
<dbReference type="EMBL" id="AUSU01003477">
    <property type="protein sequence ID" value="EPS66796.1"/>
    <property type="molecule type" value="Genomic_DNA"/>
</dbReference>
<comment type="caution">
    <text evidence="2">The sequence shown here is derived from an EMBL/GenBank/DDBJ whole genome shotgun (WGS) entry which is preliminary data.</text>
</comment>
<keyword evidence="3" id="KW-1185">Reference proteome</keyword>
<keyword evidence="1" id="KW-1133">Transmembrane helix</keyword>
<protein>
    <submittedName>
        <fullName evidence="2">Uncharacterized protein</fullName>
    </submittedName>
</protein>
<dbReference type="AlphaFoldDB" id="S8CPL1"/>
<sequence length="120" mass="13205">MSVISRRWVVVAVVVAAVALPRNMLSGWSESKGGSRLMLWLRDTTDRLGYWAIPAYIGLHTVSLALCLPYAVFFEAGASMLFGFLPALFCVFSAKVLGASMSFWIGRSFFFPTHFDCGIA</sequence>